<reference evidence="2 3" key="1">
    <citation type="journal article" date="2019" name="Microbiol. Resour. Announc.">
        <title>Draft Genome Sequence of the Most Traditional epsilon-Poly-l-Lysine Producer, Streptomyces albulus NBRC14147.</title>
        <authorList>
            <person name="Yamanaka K."/>
            <person name="Hamano Y."/>
        </authorList>
    </citation>
    <scope>NUCLEOTIDE SEQUENCE [LARGE SCALE GENOMIC DNA]</scope>
    <source>
        <strain evidence="2 3">NBRC 14147</strain>
    </source>
</reference>
<feature type="compositionally biased region" description="Low complexity" evidence="1">
    <location>
        <begin position="245"/>
        <end position="254"/>
    </location>
</feature>
<protein>
    <submittedName>
        <fullName evidence="2">Uncharacterized protein</fullName>
    </submittedName>
</protein>
<evidence type="ECO:0000256" key="1">
    <source>
        <dbReference type="SAM" id="MobiDB-lite"/>
    </source>
</evidence>
<name>A0A401R9Z6_STRNR</name>
<dbReference type="Proteomes" id="UP000288351">
    <property type="component" value="Unassembled WGS sequence"/>
</dbReference>
<sequence>MHDHEESERLASYADVLAGELPGTWTSTYHPPGHTDDLHELTSRAWDMDLVAESLALHPLQHAAVLTRQDGAQLVVVDRHDGRDGLLVAALAPRSLPDEAYRGVGEPNGLALGDDPFVSAQQIASGLLPRYDTALARVRLHAAGVRPSQPDRVVLTWQPDGSLAASPVGKVAAAVLAANGFVEDQPDGIYRLSGDDTFAQARAVRETGQALKAQGIDTALQHPSGRIAPTSTHPTVAPATPVPAAPTASARRSP</sequence>
<evidence type="ECO:0000313" key="2">
    <source>
        <dbReference type="EMBL" id="GCB94456.1"/>
    </source>
</evidence>
<evidence type="ECO:0000313" key="3">
    <source>
        <dbReference type="Proteomes" id="UP000288351"/>
    </source>
</evidence>
<gene>
    <name evidence="2" type="ORF">SALB_07256</name>
</gene>
<dbReference type="AlphaFoldDB" id="A0A401R9Z6"/>
<dbReference type="EMBL" id="BHXC01000007">
    <property type="protein sequence ID" value="GCB94456.1"/>
    <property type="molecule type" value="Genomic_DNA"/>
</dbReference>
<comment type="caution">
    <text evidence="2">The sequence shown here is derived from an EMBL/GenBank/DDBJ whole genome shotgun (WGS) entry which is preliminary data.</text>
</comment>
<feature type="compositionally biased region" description="Low complexity" evidence="1">
    <location>
        <begin position="228"/>
        <end position="239"/>
    </location>
</feature>
<feature type="region of interest" description="Disordered" evidence="1">
    <location>
        <begin position="222"/>
        <end position="254"/>
    </location>
</feature>
<dbReference type="RefSeq" id="WP_016572170.1">
    <property type="nucleotide sequence ID" value="NZ_BHXC01000007.1"/>
</dbReference>
<accession>A0A401R9Z6</accession>
<organism evidence="2 3">
    <name type="scientific">Streptomyces noursei</name>
    <name type="common">Streptomyces albulus</name>
    <dbReference type="NCBI Taxonomy" id="1971"/>
    <lineage>
        <taxon>Bacteria</taxon>
        <taxon>Bacillati</taxon>
        <taxon>Actinomycetota</taxon>
        <taxon>Actinomycetes</taxon>
        <taxon>Kitasatosporales</taxon>
        <taxon>Streptomycetaceae</taxon>
        <taxon>Streptomyces</taxon>
    </lineage>
</organism>
<proteinExistence type="predicted"/>